<dbReference type="AlphaFoldDB" id="A0A9P9FWS4"/>
<proteinExistence type="predicted"/>
<dbReference type="Proteomes" id="UP000720189">
    <property type="component" value="Unassembled WGS sequence"/>
</dbReference>
<name>A0A9P9FWS4_FUSRE</name>
<evidence type="ECO:0000313" key="2">
    <source>
        <dbReference type="Proteomes" id="UP000720189"/>
    </source>
</evidence>
<evidence type="ECO:0000313" key="1">
    <source>
        <dbReference type="EMBL" id="KAH7205105.1"/>
    </source>
</evidence>
<dbReference type="GeneID" id="70230988"/>
<dbReference type="EMBL" id="JAGMUX010000040">
    <property type="protein sequence ID" value="KAH7205105.1"/>
    <property type="molecule type" value="Genomic_DNA"/>
</dbReference>
<dbReference type="RefSeq" id="XP_046040877.1">
    <property type="nucleotide sequence ID" value="XM_046201034.1"/>
</dbReference>
<keyword evidence="2" id="KW-1185">Reference proteome</keyword>
<reference evidence="1" key="1">
    <citation type="journal article" date="2021" name="Nat. Commun.">
        <title>Genetic determinants of endophytism in the Arabidopsis root mycobiome.</title>
        <authorList>
            <person name="Mesny F."/>
            <person name="Miyauchi S."/>
            <person name="Thiergart T."/>
            <person name="Pickel B."/>
            <person name="Atanasova L."/>
            <person name="Karlsson M."/>
            <person name="Huettel B."/>
            <person name="Barry K.W."/>
            <person name="Haridas S."/>
            <person name="Chen C."/>
            <person name="Bauer D."/>
            <person name="Andreopoulos W."/>
            <person name="Pangilinan J."/>
            <person name="LaButti K."/>
            <person name="Riley R."/>
            <person name="Lipzen A."/>
            <person name="Clum A."/>
            <person name="Drula E."/>
            <person name="Henrissat B."/>
            <person name="Kohler A."/>
            <person name="Grigoriev I.V."/>
            <person name="Martin F.M."/>
            <person name="Hacquard S."/>
        </authorList>
    </citation>
    <scope>NUCLEOTIDE SEQUENCE</scope>
    <source>
        <strain evidence="1">MPI-CAGE-AT-0023</strain>
    </source>
</reference>
<protein>
    <submittedName>
        <fullName evidence="1">Uncharacterized protein</fullName>
    </submittedName>
</protein>
<accession>A0A9P9FWS4</accession>
<organism evidence="1 2">
    <name type="scientific">Fusarium redolens</name>
    <dbReference type="NCBI Taxonomy" id="48865"/>
    <lineage>
        <taxon>Eukaryota</taxon>
        <taxon>Fungi</taxon>
        <taxon>Dikarya</taxon>
        <taxon>Ascomycota</taxon>
        <taxon>Pezizomycotina</taxon>
        <taxon>Sordariomycetes</taxon>
        <taxon>Hypocreomycetidae</taxon>
        <taxon>Hypocreales</taxon>
        <taxon>Nectriaceae</taxon>
        <taxon>Fusarium</taxon>
        <taxon>Fusarium redolens species complex</taxon>
    </lineage>
</organism>
<sequence>MLILNIYYRLPFITIKPITPKNKTIFIYIRVTSIRLYYIKVIKAARYIVIITASPCLF</sequence>
<gene>
    <name evidence="1" type="ORF">BKA55DRAFT_722770</name>
</gene>
<comment type="caution">
    <text evidence="1">The sequence shown here is derived from an EMBL/GenBank/DDBJ whole genome shotgun (WGS) entry which is preliminary data.</text>
</comment>